<dbReference type="PROSITE" id="PS00662">
    <property type="entry name" value="T2SP_E"/>
    <property type="match status" value="1"/>
</dbReference>
<dbReference type="EMBL" id="LWSA01000307">
    <property type="protein sequence ID" value="OCX68228.1"/>
    <property type="molecule type" value="Genomic_DNA"/>
</dbReference>
<dbReference type="InterPro" id="IPR003593">
    <property type="entry name" value="AAA+_ATPase"/>
</dbReference>
<comment type="caution">
    <text evidence="3">The sequence shown here is derived from an EMBL/GenBank/DDBJ whole genome shotgun (WGS) entry which is preliminary data.</text>
</comment>
<dbReference type="SMART" id="SM00382">
    <property type="entry name" value="AAA"/>
    <property type="match status" value="1"/>
</dbReference>
<name>A0A1C2HWT7_ACITH</name>
<dbReference type="AlphaFoldDB" id="A0A1C2HWT7"/>
<dbReference type="InterPro" id="IPR014149">
    <property type="entry name" value="Conjug-transfer_TrbB"/>
</dbReference>
<dbReference type="InterPro" id="IPR001482">
    <property type="entry name" value="T2SS/T4SS_dom"/>
</dbReference>
<evidence type="ECO:0000313" key="3">
    <source>
        <dbReference type="EMBL" id="OCX68228.1"/>
    </source>
</evidence>
<dbReference type="Pfam" id="PF00437">
    <property type="entry name" value="T2SSE"/>
    <property type="match status" value="1"/>
</dbReference>
<evidence type="ECO:0000259" key="2">
    <source>
        <dbReference type="PROSITE" id="PS00662"/>
    </source>
</evidence>
<dbReference type="InterPro" id="IPR027417">
    <property type="entry name" value="P-loop_NTPase"/>
</dbReference>
<dbReference type="SUPFAM" id="SSF52540">
    <property type="entry name" value="P-loop containing nucleoside triphosphate hydrolases"/>
    <property type="match status" value="1"/>
</dbReference>
<comment type="similarity">
    <text evidence="1">Belongs to the GSP E family.</text>
</comment>
<reference evidence="3 4" key="1">
    <citation type="journal article" date="2016" name="Int. J. Mol. Sci.">
        <title>Comparative genomics of the extreme acidophile Acidithiobacillus thiooxidans reveals intraspecific divergence and niche adaptation.</title>
        <authorList>
            <person name="Zhang X."/>
            <person name="Feng X."/>
            <person name="Tao J."/>
            <person name="Ma L."/>
            <person name="Xiao Y."/>
            <person name="Liang Y."/>
            <person name="Liu X."/>
            <person name="Yin H."/>
        </authorList>
    </citation>
    <scope>NUCLEOTIDE SEQUENCE [LARGE SCALE GENOMIC DNA]</scope>
    <source>
        <strain evidence="3 4">A02</strain>
    </source>
</reference>
<feature type="domain" description="Bacterial type II secretion system protein E" evidence="2">
    <location>
        <begin position="220"/>
        <end position="234"/>
    </location>
</feature>
<dbReference type="Proteomes" id="UP000094893">
    <property type="component" value="Unassembled WGS sequence"/>
</dbReference>
<dbReference type="Gene3D" id="3.30.450.90">
    <property type="match status" value="1"/>
</dbReference>
<dbReference type="NCBIfam" id="TIGR02782">
    <property type="entry name" value="TrbB_P"/>
    <property type="match status" value="1"/>
</dbReference>
<dbReference type="GO" id="GO:0005737">
    <property type="term" value="C:cytoplasm"/>
    <property type="evidence" value="ECO:0007669"/>
    <property type="project" value="InterPro"/>
</dbReference>
<accession>A0A1C2HWT7</accession>
<organism evidence="3 4">
    <name type="scientific">Acidithiobacillus thiooxidans</name>
    <name type="common">Thiobacillus thiooxidans</name>
    <dbReference type="NCBI Taxonomy" id="930"/>
    <lineage>
        <taxon>Bacteria</taxon>
        <taxon>Pseudomonadati</taxon>
        <taxon>Pseudomonadota</taxon>
        <taxon>Acidithiobacillia</taxon>
        <taxon>Acidithiobacillales</taxon>
        <taxon>Acidithiobacillaceae</taxon>
        <taxon>Acidithiobacillus</taxon>
    </lineage>
</organism>
<dbReference type="GO" id="GO:0016887">
    <property type="term" value="F:ATP hydrolysis activity"/>
    <property type="evidence" value="ECO:0007669"/>
    <property type="project" value="InterPro"/>
</dbReference>
<gene>
    <name evidence="3" type="ORF">A6P07_18565</name>
</gene>
<dbReference type="GO" id="GO:0005524">
    <property type="term" value="F:ATP binding"/>
    <property type="evidence" value="ECO:0007669"/>
    <property type="project" value="InterPro"/>
</dbReference>
<protein>
    <submittedName>
        <fullName evidence="3">Conjugal transfer protein TrbB</fullName>
    </submittedName>
</protein>
<dbReference type="CDD" id="cd01130">
    <property type="entry name" value="VirB11-like_ATPase"/>
    <property type="match status" value="1"/>
</dbReference>
<sequence>MALDTKVEAHQRLVEQLRRSFGVVIMAAFDDEKVVEIMANPDGKLLIERHGQGIVQEGTIAPLQVQNIIGLVAAWQGTISNSEKPICEGALPPEFGGARFEGCLPPLSKGPLFAIRLRARSIYTLKQYVQSKIISEVQGTAIYKAIEAHKNILVSGGTGSGKTTLLNAILQYISEISDLDQRVVTIEDTGELQCTAPNFVDLLTDDTANVDMTRLLKATMRLRPDRIVVGEVRDGSALALLKAWNTGHPGGAATVHANNPQAALLRLDQLCQEAGVPSQSELIAEAVDIVIQIQRDKSHPAGRRITSMWDVKKREEIV</sequence>
<evidence type="ECO:0000313" key="4">
    <source>
        <dbReference type="Proteomes" id="UP000094893"/>
    </source>
</evidence>
<dbReference type="RefSeq" id="WP_024894054.1">
    <property type="nucleotide sequence ID" value="NZ_LWRZ01000083.1"/>
</dbReference>
<evidence type="ECO:0000256" key="1">
    <source>
        <dbReference type="ARBA" id="ARBA00006611"/>
    </source>
</evidence>
<dbReference type="Gene3D" id="3.40.50.300">
    <property type="entry name" value="P-loop containing nucleotide triphosphate hydrolases"/>
    <property type="match status" value="1"/>
</dbReference>
<dbReference type="PANTHER" id="PTHR30486">
    <property type="entry name" value="TWITCHING MOTILITY PROTEIN PILT"/>
    <property type="match status" value="1"/>
</dbReference>
<proteinExistence type="inferred from homology"/>
<dbReference type="PANTHER" id="PTHR30486:SF6">
    <property type="entry name" value="TYPE IV PILUS RETRACTATION ATPASE PILT"/>
    <property type="match status" value="1"/>
</dbReference>
<dbReference type="InterPro" id="IPR050921">
    <property type="entry name" value="T4SS_GSP_E_ATPase"/>
</dbReference>